<name>A0A177B0I7_9BILA</name>
<dbReference type="SMART" id="SM01293">
    <property type="entry name" value="DUF3402"/>
    <property type="match status" value="1"/>
</dbReference>
<dbReference type="GO" id="GO:0003676">
    <property type="term" value="F:nucleic acid binding"/>
    <property type="evidence" value="ECO:0007669"/>
    <property type="project" value="InterPro"/>
</dbReference>
<evidence type="ECO:0000256" key="1">
    <source>
        <dbReference type="ARBA" id="ARBA00007062"/>
    </source>
</evidence>
<reference evidence="4 5" key="1">
    <citation type="submission" date="2016-04" db="EMBL/GenBank/DDBJ databases">
        <title>The genome of Intoshia linei affirms orthonectids as highly simplified spiralians.</title>
        <authorList>
            <person name="Mikhailov K.V."/>
            <person name="Slusarev G.S."/>
            <person name="Nikitin M.A."/>
            <person name="Logacheva M.D."/>
            <person name="Penin A."/>
            <person name="Aleoshin V."/>
            <person name="Panchin Y.V."/>
        </authorList>
    </citation>
    <scope>NUCLEOTIDE SEQUENCE [LARGE SCALE GENOMIC DNA]</scope>
    <source>
        <strain evidence="4">Intl2013</strain>
        <tissue evidence="4">Whole animal</tissue>
    </source>
</reference>
<keyword evidence="5" id="KW-1185">Reference proteome</keyword>
<sequence length="911" mass="107413">MTKEWLNRKNITILPWPPCSPDLNPIENIWGMMTGIVYKDGKQYKCLKDLRSAIERAWNSIGQHKVNILIAKSWTENYEFYQNTTEFMNVMRYLLKEIADILNLEKSRVATSALLYIFQGCFGVCSNVAQVLVNIELNCLFIFKRNQFPVICLLINVCIQNKIWLSKNGNIHSYQKFDYLKNLLNIAFTIIDVVYKHDDLIDQLRDELLMSSKLHVSFPKLLFNAIAYFVNKDVTHFPIKKIFLILQKSIMAITGGFNRLHQLKKKSRKLCGLSDDIEDNNEMICSMRPHVPRQKYTMDSMLDDFIPEETNSNGWMPIMFNMYYGNVERSMNYIRKKQNISYPHVVVPIEVTFNSTQSLYKFWRNKTYRKDLLLFLNVQRRKYLGFEYINNVSTVIGLPSPIKTCAITMKRYLFTPLSVIQEEQHDFAMKYPFVSIKNEVKTKEYDYIKKLYSCLLNDFTLYITSMLKILLTASPTYKNCSINLLSNLSPSTNYDLTNSAQSIMYEIDCSRQKEIIVKCISSIFLLLLQYFKLHHIYEFEFFCEKIVRVNGIPWILNFFNQDIESYITSKNSINCLNFPNCIFEKEKNMKSKIEKNIEYMCLKNTLCWRNTFSIVCLLRVLLKLGKNKSTILKMLVYHKCAAILRNILTVPSVHILMYSLKLIKYQIRYLGRIWRRTGTILVTLIHRYVRHVYADDWAYFIEALPNLVENDSQESANILLNNRTKKELETLKCIDEYNERVYSYCERILMRQKVLTKVNTKLDGETINKFKIGHVIPVSNLKLRLKRNLHICIKNADESLKNNETFIDFTKNTINTESNKIYHQAIVLARQVQNFDCLNPQNSKLCNMDMCHFLNGYKTNSKEFDQILSKHLGDIELSDYFVQNYKTWLDDEIINKKINWDKLFSYPFPSD</sequence>
<organism evidence="4 5">
    <name type="scientific">Intoshia linei</name>
    <dbReference type="NCBI Taxonomy" id="1819745"/>
    <lineage>
        <taxon>Eukaryota</taxon>
        <taxon>Metazoa</taxon>
        <taxon>Spiralia</taxon>
        <taxon>Lophotrochozoa</taxon>
        <taxon>Mesozoa</taxon>
        <taxon>Orthonectida</taxon>
        <taxon>Rhopaluridae</taxon>
        <taxon>Intoshia</taxon>
    </lineage>
</organism>
<evidence type="ECO:0008006" key="6">
    <source>
        <dbReference type="Google" id="ProtNLM"/>
    </source>
</evidence>
<proteinExistence type="inferred from homology"/>
<dbReference type="PANTHER" id="PTHR13239:SF4">
    <property type="entry name" value="AT25231P"/>
    <property type="match status" value="1"/>
</dbReference>
<accession>A0A177B0I7</accession>
<dbReference type="OrthoDB" id="18234at2759"/>
<dbReference type="EMBL" id="LWCA01000737">
    <property type="protein sequence ID" value="OAF67141.1"/>
    <property type="molecule type" value="Genomic_DNA"/>
</dbReference>
<dbReference type="AlphaFoldDB" id="A0A177B0I7"/>
<feature type="domain" description="Far11/STRP C-terminal" evidence="3">
    <location>
        <begin position="399"/>
        <end position="885"/>
    </location>
</feature>
<comment type="similarity">
    <text evidence="1">Belongs to the STRIP family.</text>
</comment>
<dbReference type="Pfam" id="PF07923">
    <property type="entry name" value="N1221"/>
    <property type="match status" value="1"/>
</dbReference>
<gene>
    <name evidence="4" type="ORF">A3Q56_05153</name>
</gene>
<dbReference type="InterPro" id="IPR012486">
    <property type="entry name" value="Far11/STRP_N"/>
</dbReference>
<evidence type="ECO:0000313" key="4">
    <source>
        <dbReference type="EMBL" id="OAF67141.1"/>
    </source>
</evidence>
<dbReference type="InterPro" id="IPR021819">
    <property type="entry name" value="Far11/STRP_C"/>
</dbReference>
<evidence type="ECO:0000259" key="3">
    <source>
        <dbReference type="SMART" id="SM01293"/>
    </source>
</evidence>
<protein>
    <recommendedName>
        <fullName evidence="6">Tc1-like transposase DDE domain-containing protein</fullName>
    </recommendedName>
</protein>
<dbReference type="PANTHER" id="PTHR13239">
    <property type="entry name" value="PROTEIN REQUIRED FOR HYPHAL ANASTOMOSIS HAM-2"/>
    <property type="match status" value="1"/>
</dbReference>
<dbReference type="GO" id="GO:0007010">
    <property type="term" value="P:cytoskeleton organization"/>
    <property type="evidence" value="ECO:0007669"/>
    <property type="project" value="TreeGrafter"/>
</dbReference>
<dbReference type="Pfam" id="PF11882">
    <property type="entry name" value="DUF3402"/>
    <property type="match status" value="2"/>
</dbReference>
<dbReference type="Proteomes" id="UP000078046">
    <property type="component" value="Unassembled WGS sequence"/>
</dbReference>
<dbReference type="InterPro" id="IPR036397">
    <property type="entry name" value="RNaseH_sf"/>
</dbReference>
<dbReference type="GO" id="GO:0005829">
    <property type="term" value="C:cytosol"/>
    <property type="evidence" value="ECO:0007669"/>
    <property type="project" value="TreeGrafter"/>
</dbReference>
<feature type="domain" description="Far11/STRP N-terminal" evidence="2">
    <location>
        <begin position="20"/>
        <end position="304"/>
    </location>
</feature>
<evidence type="ECO:0000313" key="5">
    <source>
        <dbReference type="Proteomes" id="UP000078046"/>
    </source>
</evidence>
<dbReference type="SMART" id="SM01292">
    <property type="entry name" value="N1221"/>
    <property type="match status" value="1"/>
</dbReference>
<evidence type="ECO:0000259" key="2">
    <source>
        <dbReference type="SMART" id="SM01292"/>
    </source>
</evidence>
<dbReference type="InterPro" id="IPR040185">
    <property type="entry name" value="Far11/STRP"/>
</dbReference>
<comment type="caution">
    <text evidence="4">The sequence shown here is derived from an EMBL/GenBank/DDBJ whole genome shotgun (WGS) entry which is preliminary data.</text>
</comment>
<dbReference type="Gene3D" id="3.30.420.10">
    <property type="entry name" value="Ribonuclease H-like superfamily/Ribonuclease H"/>
    <property type="match status" value="1"/>
</dbReference>